<dbReference type="PANTHER" id="PTHR11610">
    <property type="entry name" value="LIPASE"/>
    <property type="match status" value="1"/>
</dbReference>
<dbReference type="Proteomes" id="UP000838878">
    <property type="component" value="Chromosome 1"/>
</dbReference>
<dbReference type="PRINTS" id="PR00821">
    <property type="entry name" value="TAGLIPASE"/>
</dbReference>
<accession>A0A8J9U5M7</accession>
<dbReference type="GO" id="GO:0016042">
    <property type="term" value="P:lipid catabolic process"/>
    <property type="evidence" value="ECO:0007669"/>
    <property type="project" value="TreeGrafter"/>
</dbReference>
<name>A0A8J9U5M7_9NEOP</name>
<dbReference type="AlphaFoldDB" id="A0A8J9U5M7"/>
<evidence type="ECO:0000256" key="4">
    <source>
        <dbReference type="RuleBase" id="RU004262"/>
    </source>
</evidence>
<protein>
    <recommendedName>
        <fullName evidence="5">Lipase domain-containing protein</fullName>
    </recommendedName>
</protein>
<dbReference type="Gene3D" id="3.40.50.1820">
    <property type="entry name" value="alpha/beta hydrolase"/>
    <property type="match status" value="1"/>
</dbReference>
<dbReference type="GO" id="GO:0016298">
    <property type="term" value="F:lipase activity"/>
    <property type="evidence" value="ECO:0007669"/>
    <property type="project" value="InterPro"/>
</dbReference>
<evidence type="ECO:0000313" key="6">
    <source>
        <dbReference type="EMBL" id="CAH0714277.1"/>
    </source>
</evidence>
<dbReference type="Pfam" id="PF00151">
    <property type="entry name" value="Lipase"/>
    <property type="match status" value="1"/>
</dbReference>
<dbReference type="InterPro" id="IPR000734">
    <property type="entry name" value="TAG_lipase"/>
</dbReference>
<dbReference type="InterPro" id="IPR033906">
    <property type="entry name" value="Lipase_N"/>
</dbReference>
<evidence type="ECO:0000259" key="5">
    <source>
        <dbReference type="Pfam" id="PF00151"/>
    </source>
</evidence>
<evidence type="ECO:0000256" key="3">
    <source>
        <dbReference type="ARBA" id="ARBA00022525"/>
    </source>
</evidence>
<feature type="domain" description="Lipase" evidence="5">
    <location>
        <begin position="34"/>
        <end position="330"/>
    </location>
</feature>
<dbReference type="OrthoDB" id="199913at2759"/>
<evidence type="ECO:0000256" key="1">
    <source>
        <dbReference type="ARBA" id="ARBA00004613"/>
    </source>
</evidence>
<proteinExistence type="inferred from homology"/>
<organism evidence="6 7">
    <name type="scientific">Brenthis ino</name>
    <name type="common">lesser marbled fritillary</name>
    <dbReference type="NCBI Taxonomy" id="405034"/>
    <lineage>
        <taxon>Eukaryota</taxon>
        <taxon>Metazoa</taxon>
        <taxon>Ecdysozoa</taxon>
        <taxon>Arthropoda</taxon>
        <taxon>Hexapoda</taxon>
        <taxon>Insecta</taxon>
        <taxon>Pterygota</taxon>
        <taxon>Neoptera</taxon>
        <taxon>Endopterygota</taxon>
        <taxon>Lepidoptera</taxon>
        <taxon>Glossata</taxon>
        <taxon>Ditrysia</taxon>
        <taxon>Papilionoidea</taxon>
        <taxon>Nymphalidae</taxon>
        <taxon>Heliconiinae</taxon>
        <taxon>Argynnini</taxon>
        <taxon>Brenthis</taxon>
    </lineage>
</organism>
<sequence length="331" mass="37741">MEYGPDYGTDWLYFIDDYGTNHIMNFSSIPRDTHDMLFGDAYFYLYTRNNSNEPEQVVVPKDDDHFQSVNFNKLNDIRVLTHGWLSAESVGWIQKTKNSLLREYDLNVITVDWSELSKNIIYPYAAFSTRYVGKRVSKLLEAVAATYNVSGHRIHLIGHSLGAQVMGYAGMFSNEKVYRVTGLDPARPLFEVPKMPLDFCLDSSDANFVDIIHTCGGVYGYRNSYGHADFYPNNGQPMQPGCSGARQVAGTWFPNQCSLIADSCSHGRSHEYFEESIEYKFDDGFIAYPCENWKKFENGECTENPSFMGYSASADSKGNYYLYTRNESKYA</sequence>
<dbReference type="InterPro" id="IPR013818">
    <property type="entry name" value="Lipase"/>
</dbReference>
<keyword evidence="7" id="KW-1185">Reference proteome</keyword>
<comment type="similarity">
    <text evidence="2 4">Belongs to the AB hydrolase superfamily. Lipase family.</text>
</comment>
<dbReference type="SUPFAM" id="SSF53474">
    <property type="entry name" value="alpha/beta-Hydrolases"/>
    <property type="match status" value="1"/>
</dbReference>
<dbReference type="GO" id="GO:0005615">
    <property type="term" value="C:extracellular space"/>
    <property type="evidence" value="ECO:0007669"/>
    <property type="project" value="TreeGrafter"/>
</dbReference>
<evidence type="ECO:0000256" key="2">
    <source>
        <dbReference type="ARBA" id="ARBA00010701"/>
    </source>
</evidence>
<evidence type="ECO:0000313" key="7">
    <source>
        <dbReference type="Proteomes" id="UP000838878"/>
    </source>
</evidence>
<dbReference type="InterPro" id="IPR029058">
    <property type="entry name" value="AB_hydrolase_fold"/>
</dbReference>
<dbReference type="EMBL" id="OV170221">
    <property type="protein sequence ID" value="CAH0714277.1"/>
    <property type="molecule type" value="Genomic_DNA"/>
</dbReference>
<feature type="non-terminal residue" evidence="6">
    <location>
        <position position="331"/>
    </location>
</feature>
<dbReference type="CDD" id="cd00707">
    <property type="entry name" value="Pancreat_lipase_like"/>
    <property type="match status" value="1"/>
</dbReference>
<reference evidence="6" key="1">
    <citation type="submission" date="2021-12" db="EMBL/GenBank/DDBJ databases">
        <authorList>
            <person name="Martin H S."/>
        </authorList>
    </citation>
    <scope>NUCLEOTIDE SEQUENCE</scope>
</reference>
<gene>
    <name evidence="6" type="ORF">BINO364_LOCUS1349</name>
</gene>
<comment type="subcellular location">
    <subcellularLocation>
        <location evidence="1">Secreted</location>
    </subcellularLocation>
</comment>
<keyword evidence="3" id="KW-0964">Secreted</keyword>